<reference evidence="1" key="1">
    <citation type="journal article" date="2015" name="Nature">
        <title>Complex archaea that bridge the gap between prokaryotes and eukaryotes.</title>
        <authorList>
            <person name="Spang A."/>
            <person name="Saw J.H."/>
            <person name="Jorgensen S.L."/>
            <person name="Zaremba-Niedzwiedzka K."/>
            <person name="Martijn J."/>
            <person name="Lind A.E."/>
            <person name="van Eijk R."/>
            <person name="Schleper C."/>
            <person name="Guy L."/>
            <person name="Ettema T.J."/>
        </authorList>
    </citation>
    <scope>NUCLEOTIDE SEQUENCE</scope>
</reference>
<name>A0A0F9I7K7_9ZZZZ</name>
<gene>
    <name evidence="1" type="ORF">LCGC14_1613550</name>
</gene>
<dbReference type="AlphaFoldDB" id="A0A0F9I7K7"/>
<evidence type="ECO:0000313" key="1">
    <source>
        <dbReference type="EMBL" id="KKM23601.1"/>
    </source>
</evidence>
<organism evidence="1">
    <name type="scientific">marine sediment metagenome</name>
    <dbReference type="NCBI Taxonomy" id="412755"/>
    <lineage>
        <taxon>unclassified sequences</taxon>
        <taxon>metagenomes</taxon>
        <taxon>ecological metagenomes</taxon>
    </lineage>
</organism>
<protein>
    <submittedName>
        <fullName evidence="1">Uncharacterized protein</fullName>
    </submittedName>
</protein>
<sequence length="192" mass="21687">MRQCPKCDNWTVDFDDYFGRFRCFDAECGWMPLSAAEREIRLLRSHKEPARLDSFEIPDLGLTLTPCYDPENDALSVDFGSDEATFDLPEPDGRLIWRIGRRSDSIAGFTILGVREGAISKVTIEFIVKRKQDIEKKLRRIPGIGAIGRATRDLIEQVVVTAESDAAAEEHHSAMESAWMDVVNKVEKMAHA</sequence>
<proteinExistence type="predicted"/>
<accession>A0A0F9I7K7</accession>
<comment type="caution">
    <text evidence="1">The sequence shown here is derived from an EMBL/GenBank/DDBJ whole genome shotgun (WGS) entry which is preliminary data.</text>
</comment>
<dbReference type="EMBL" id="LAZR01013092">
    <property type="protein sequence ID" value="KKM23601.1"/>
    <property type="molecule type" value="Genomic_DNA"/>
</dbReference>